<dbReference type="PROSITE" id="PS00924">
    <property type="entry name" value="ASP_GLU_RACEMASE_2"/>
    <property type="match status" value="1"/>
</dbReference>
<comment type="function">
    <text evidence="8">Provides the (R)-glutamate required for cell wall biosynthesis.</text>
</comment>
<dbReference type="InterPro" id="IPR033134">
    <property type="entry name" value="Asp/Glu_racemase_AS_2"/>
</dbReference>
<evidence type="ECO:0000313" key="10">
    <source>
        <dbReference type="Proteomes" id="UP000075683"/>
    </source>
</evidence>
<feature type="active site" description="Proton donor/acceptor" evidence="8">
    <location>
        <position position="73"/>
    </location>
</feature>
<dbReference type="GO" id="GO:0071555">
    <property type="term" value="P:cell wall organization"/>
    <property type="evidence" value="ECO:0007669"/>
    <property type="project" value="UniProtKB-KW"/>
</dbReference>
<feature type="binding site" evidence="8">
    <location>
        <begin position="185"/>
        <end position="186"/>
    </location>
    <ligand>
        <name>substrate</name>
    </ligand>
</feature>
<dbReference type="GO" id="GO:0008881">
    <property type="term" value="F:glutamate racemase activity"/>
    <property type="evidence" value="ECO:0007669"/>
    <property type="project" value="UniProtKB-UniRule"/>
</dbReference>
<feature type="binding site" evidence="8">
    <location>
        <begin position="42"/>
        <end position="43"/>
    </location>
    <ligand>
        <name>substrate</name>
    </ligand>
</feature>
<name>A0A150LH13_9BACI</name>
<dbReference type="InterPro" id="IPR015942">
    <property type="entry name" value="Asp/Glu/hydantoin_racemase"/>
</dbReference>
<keyword evidence="6 8" id="KW-0961">Cell wall biogenesis/degradation</keyword>
<feature type="binding site" evidence="8">
    <location>
        <begin position="10"/>
        <end position="11"/>
    </location>
    <ligand>
        <name>substrate</name>
    </ligand>
</feature>
<evidence type="ECO:0000256" key="6">
    <source>
        <dbReference type="ARBA" id="ARBA00023316"/>
    </source>
</evidence>
<proteinExistence type="inferred from homology"/>
<keyword evidence="4 8" id="KW-0573">Peptidoglycan synthesis</keyword>
<dbReference type="Pfam" id="PF01177">
    <property type="entry name" value="Asp_Glu_race"/>
    <property type="match status" value="1"/>
</dbReference>
<dbReference type="NCBIfam" id="NF002035">
    <property type="entry name" value="PRK00865.1-3"/>
    <property type="match status" value="1"/>
</dbReference>
<evidence type="ECO:0000256" key="1">
    <source>
        <dbReference type="ARBA" id="ARBA00001602"/>
    </source>
</evidence>
<comment type="catalytic activity">
    <reaction evidence="1 8">
        <text>L-glutamate = D-glutamate</text>
        <dbReference type="Rhea" id="RHEA:12813"/>
        <dbReference type="ChEBI" id="CHEBI:29985"/>
        <dbReference type="ChEBI" id="CHEBI:29986"/>
        <dbReference type="EC" id="5.1.1.3"/>
    </reaction>
</comment>
<gene>
    <name evidence="8" type="primary">murI</name>
    <name evidence="9" type="ORF">B4135_3180</name>
</gene>
<evidence type="ECO:0000256" key="5">
    <source>
        <dbReference type="ARBA" id="ARBA00023235"/>
    </source>
</evidence>
<dbReference type="OrthoDB" id="9801055at2"/>
<dbReference type="GO" id="GO:0042802">
    <property type="term" value="F:identical protein binding"/>
    <property type="evidence" value="ECO:0007669"/>
    <property type="project" value="UniProtKB-ARBA"/>
</dbReference>
<dbReference type="STRING" id="301148.B4135_3180"/>
<comment type="similarity">
    <text evidence="8">Belongs to the aspartate/glutamate racemases family.</text>
</comment>
<evidence type="ECO:0000256" key="7">
    <source>
        <dbReference type="ARBA" id="ARBA00070053"/>
    </source>
</evidence>
<accession>A0A150LH13</accession>
<comment type="caution">
    <text evidence="9">The sequence shown here is derived from an EMBL/GenBank/DDBJ whole genome shotgun (WGS) entry which is preliminary data.</text>
</comment>
<evidence type="ECO:0000256" key="4">
    <source>
        <dbReference type="ARBA" id="ARBA00022984"/>
    </source>
</evidence>
<protein>
    <recommendedName>
        <fullName evidence="7 8">Glutamate racemase</fullName>
        <ecNumber evidence="2 8">5.1.1.3</ecNumber>
    </recommendedName>
</protein>
<reference evidence="9 10" key="1">
    <citation type="submission" date="2016-01" db="EMBL/GenBank/DDBJ databases">
        <title>Draft Genome Sequences of Seven Thermophilic Sporeformers Isolated from Foods.</title>
        <authorList>
            <person name="Berendsen E.M."/>
            <person name="Wells-Bennik M.H."/>
            <person name="Krawcyk A.O."/>
            <person name="De Jong A."/>
            <person name="Holsappel S."/>
            <person name="Eijlander R.T."/>
            <person name="Kuipers O.P."/>
        </authorList>
    </citation>
    <scope>NUCLEOTIDE SEQUENCE [LARGE SCALE GENOMIC DNA]</scope>
    <source>
        <strain evidence="9 10">B4135</strain>
    </source>
</reference>
<dbReference type="Gene3D" id="3.40.50.1860">
    <property type="match status" value="2"/>
</dbReference>
<dbReference type="Proteomes" id="UP000075683">
    <property type="component" value="Unassembled WGS sequence"/>
</dbReference>
<dbReference type="InterPro" id="IPR018187">
    <property type="entry name" value="Asp/Glu_racemase_AS_1"/>
</dbReference>
<evidence type="ECO:0000256" key="2">
    <source>
        <dbReference type="ARBA" id="ARBA00013090"/>
    </source>
</evidence>
<dbReference type="EMBL" id="LQYT01000108">
    <property type="protein sequence ID" value="KYD11628.1"/>
    <property type="molecule type" value="Genomic_DNA"/>
</dbReference>
<dbReference type="HAMAP" id="MF_00258">
    <property type="entry name" value="Glu_racemase"/>
    <property type="match status" value="1"/>
</dbReference>
<sequence length="265" mass="29527">MKANPIGIIDSGVGGLTVVKEVIRQLPNESVIYLGDTARCPYGPRPAHEIKRFTWEMTRFLQQFRIKMLIIACNTATAVALDEIRAGLPIPVIGVIHPGSRAAIKISETKRIGVIGTEMTIKSKAYERALKSIHKSIFVTGLACPDFVPLVERGEWSGEEAERTVARSLAPLKSQNIDTLILGCTHYPLLEPVIDRFFEHRLHLISSGEETAREASFLLDYMDLLNDSGATPRHLFFTTGEAEKFKCLAEKWLDLGEVEVETIRL</sequence>
<dbReference type="GO" id="GO:0009252">
    <property type="term" value="P:peptidoglycan biosynthetic process"/>
    <property type="evidence" value="ECO:0007669"/>
    <property type="project" value="UniProtKB-UniRule"/>
</dbReference>
<evidence type="ECO:0000256" key="8">
    <source>
        <dbReference type="HAMAP-Rule" id="MF_00258"/>
    </source>
</evidence>
<dbReference type="PANTHER" id="PTHR21198:SF2">
    <property type="entry name" value="GLUTAMATE RACEMASE"/>
    <property type="match status" value="1"/>
</dbReference>
<dbReference type="InterPro" id="IPR004391">
    <property type="entry name" value="Glu_race"/>
</dbReference>
<dbReference type="InterPro" id="IPR001920">
    <property type="entry name" value="Asp/Glu_race"/>
</dbReference>
<dbReference type="PROSITE" id="PS00923">
    <property type="entry name" value="ASP_GLU_RACEMASE_1"/>
    <property type="match status" value="1"/>
</dbReference>
<dbReference type="PATRIC" id="fig|301148.3.peg.1130"/>
<comment type="pathway">
    <text evidence="8">Cell wall biogenesis; peptidoglycan biosynthesis.</text>
</comment>
<evidence type="ECO:0000313" key="9">
    <source>
        <dbReference type="EMBL" id="KYD11628.1"/>
    </source>
</evidence>
<feature type="binding site" evidence="8">
    <location>
        <begin position="74"/>
        <end position="75"/>
    </location>
    <ligand>
        <name>substrate</name>
    </ligand>
</feature>
<feature type="active site" description="Proton donor/acceptor" evidence="8">
    <location>
        <position position="184"/>
    </location>
</feature>
<dbReference type="PANTHER" id="PTHR21198">
    <property type="entry name" value="GLUTAMATE RACEMASE"/>
    <property type="match status" value="1"/>
</dbReference>
<organism evidence="9 10">
    <name type="scientific">Caldibacillus debilis</name>
    <dbReference type="NCBI Taxonomy" id="301148"/>
    <lineage>
        <taxon>Bacteria</taxon>
        <taxon>Bacillati</taxon>
        <taxon>Bacillota</taxon>
        <taxon>Bacilli</taxon>
        <taxon>Bacillales</taxon>
        <taxon>Bacillaceae</taxon>
        <taxon>Caldibacillus</taxon>
    </lineage>
</organism>
<dbReference type="SUPFAM" id="SSF53681">
    <property type="entry name" value="Aspartate/glutamate racemase"/>
    <property type="match status" value="2"/>
</dbReference>
<dbReference type="EC" id="5.1.1.3" evidence="2 8"/>
<dbReference type="RefSeq" id="WP_020153770.1">
    <property type="nucleotide sequence ID" value="NZ_JBAIZG010000034.1"/>
</dbReference>
<evidence type="ECO:0000256" key="3">
    <source>
        <dbReference type="ARBA" id="ARBA00022960"/>
    </source>
</evidence>
<keyword evidence="5 8" id="KW-0413">Isomerase</keyword>
<dbReference type="FunFam" id="3.40.50.1860:FF:000002">
    <property type="entry name" value="Glutamate racemase"/>
    <property type="match status" value="1"/>
</dbReference>
<keyword evidence="3 8" id="KW-0133">Cell shape</keyword>
<dbReference type="GO" id="GO:0008360">
    <property type="term" value="P:regulation of cell shape"/>
    <property type="evidence" value="ECO:0007669"/>
    <property type="project" value="UniProtKB-KW"/>
</dbReference>
<dbReference type="NCBIfam" id="TIGR00067">
    <property type="entry name" value="glut_race"/>
    <property type="match status" value="1"/>
</dbReference>
<dbReference type="AlphaFoldDB" id="A0A150LH13"/>
<dbReference type="UniPathway" id="UPA00219"/>